<accession>A0ABR1L4M3</accession>
<reference evidence="3 4" key="1">
    <citation type="submission" date="2024-04" db="EMBL/GenBank/DDBJ databases">
        <title>Phyllosticta paracitricarpa is synonymous to the EU quarantine fungus P. citricarpa based on phylogenomic analyses.</title>
        <authorList>
            <consortium name="Lawrence Berkeley National Laboratory"/>
            <person name="Van Ingen-Buijs V.A."/>
            <person name="Van Westerhoven A.C."/>
            <person name="Haridas S."/>
            <person name="Skiadas P."/>
            <person name="Martin F."/>
            <person name="Groenewald J.Z."/>
            <person name="Crous P.W."/>
            <person name="Seidl M.F."/>
        </authorList>
    </citation>
    <scope>NUCLEOTIDE SEQUENCE [LARGE SCALE GENOMIC DNA]</scope>
    <source>
        <strain evidence="3 4">CBS 123371</strain>
    </source>
</reference>
<evidence type="ECO:0000256" key="2">
    <source>
        <dbReference type="SAM" id="SignalP"/>
    </source>
</evidence>
<feature type="chain" id="PRO_5045601849" evidence="2">
    <location>
        <begin position="27"/>
        <end position="156"/>
    </location>
</feature>
<organism evidence="3 4">
    <name type="scientific">Phyllosticta citriasiana</name>
    <dbReference type="NCBI Taxonomy" id="595635"/>
    <lineage>
        <taxon>Eukaryota</taxon>
        <taxon>Fungi</taxon>
        <taxon>Dikarya</taxon>
        <taxon>Ascomycota</taxon>
        <taxon>Pezizomycotina</taxon>
        <taxon>Dothideomycetes</taxon>
        <taxon>Dothideomycetes incertae sedis</taxon>
        <taxon>Botryosphaeriales</taxon>
        <taxon>Phyllostictaceae</taxon>
        <taxon>Phyllosticta</taxon>
    </lineage>
</organism>
<evidence type="ECO:0000313" key="3">
    <source>
        <dbReference type="EMBL" id="KAK7524606.1"/>
    </source>
</evidence>
<keyword evidence="4" id="KW-1185">Reference proteome</keyword>
<keyword evidence="2" id="KW-0732">Signal</keyword>
<evidence type="ECO:0000256" key="1">
    <source>
        <dbReference type="SAM" id="MobiDB-lite"/>
    </source>
</evidence>
<dbReference type="Proteomes" id="UP001363622">
    <property type="component" value="Unassembled WGS sequence"/>
</dbReference>
<sequence>MKTSLFTVMGILALAGLGATTPVAQGGERQPGSLSDEEIEKTHPRGRGGTGGTRSGGGINQAPLFFYCKIGDRGEVGNICDQCKGTPILTPSCAPAQPACKVKDESCFTEQKCQEMFGQEAKLQRCGAPQNPAFPNAQILSSNVHQHDPEGGEIGS</sequence>
<evidence type="ECO:0000313" key="4">
    <source>
        <dbReference type="Proteomes" id="UP001363622"/>
    </source>
</evidence>
<feature type="signal peptide" evidence="2">
    <location>
        <begin position="1"/>
        <end position="26"/>
    </location>
</feature>
<comment type="caution">
    <text evidence="3">The sequence shown here is derived from an EMBL/GenBank/DDBJ whole genome shotgun (WGS) entry which is preliminary data.</text>
</comment>
<dbReference type="EMBL" id="JBBPHU010000001">
    <property type="protein sequence ID" value="KAK7524606.1"/>
    <property type="molecule type" value="Genomic_DNA"/>
</dbReference>
<name>A0ABR1L4M3_9PEZI</name>
<feature type="compositionally biased region" description="Gly residues" evidence="1">
    <location>
        <begin position="47"/>
        <end position="59"/>
    </location>
</feature>
<proteinExistence type="predicted"/>
<protein>
    <submittedName>
        <fullName evidence="3">Uncharacterized protein</fullName>
    </submittedName>
</protein>
<feature type="region of interest" description="Disordered" evidence="1">
    <location>
        <begin position="22"/>
        <end position="60"/>
    </location>
</feature>
<gene>
    <name evidence="3" type="ORF">IWZ03DRAFT_28484</name>
</gene>